<keyword evidence="5 17" id="KW-0808">Transferase</keyword>
<dbReference type="SUPFAM" id="SSF51735">
    <property type="entry name" value="NAD(P)-binding Rossmann-fold domains"/>
    <property type="match status" value="1"/>
</dbReference>
<dbReference type="Gene3D" id="3.40.50.720">
    <property type="entry name" value="NAD(P)-binding Rossmann-like Domain"/>
    <property type="match status" value="1"/>
</dbReference>
<keyword evidence="10" id="KW-0627">Porphyrin biosynthesis</keyword>
<dbReference type="PIRSF" id="PIRSF036426">
    <property type="entry name" value="Sirohaem_synth"/>
    <property type="match status" value="1"/>
</dbReference>
<dbReference type="KEGG" id="xau:Xaut_2375"/>
<evidence type="ECO:0000313" key="18">
    <source>
        <dbReference type="Proteomes" id="UP000002417"/>
    </source>
</evidence>
<evidence type="ECO:0000256" key="14">
    <source>
        <dbReference type="PIRSR" id="PIRSR036426-1"/>
    </source>
</evidence>
<dbReference type="InterPro" id="IPR006366">
    <property type="entry name" value="CobA/CysG_C"/>
</dbReference>
<dbReference type="InterPro" id="IPR014776">
    <property type="entry name" value="4pyrrole_Mease_sub2"/>
</dbReference>
<dbReference type="GO" id="GO:0004851">
    <property type="term" value="F:uroporphyrin-III C-methyltransferase activity"/>
    <property type="evidence" value="ECO:0007669"/>
    <property type="project" value="InterPro"/>
</dbReference>
<dbReference type="PANTHER" id="PTHR45790">
    <property type="entry name" value="SIROHEME SYNTHASE-RELATED"/>
    <property type="match status" value="1"/>
</dbReference>
<evidence type="ECO:0000256" key="7">
    <source>
        <dbReference type="ARBA" id="ARBA00023002"/>
    </source>
</evidence>
<dbReference type="HOGENOM" id="CLU_011276_2_1_5"/>
<dbReference type="InterPro" id="IPR050161">
    <property type="entry name" value="Siro_Cobalamin_biosynth"/>
</dbReference>
<dbReference type="CDD" id="cd11642">
    <property type="entry name" value="SUMT"/>
    <property type="match status" value="1"/>
</dbReference>
<dbReference type="SUPFAM" id="SSF75615">
    <property type="entry name" value="Siroheme synthase middle domains-like"/>
    <property type="match status" value="1"/>
</dbReference>
<dbReference type="GO" id="GO:0009236">
    <property type="term" value="P:cobalamin biosynthetic process"/>
    <property type="evidence" value="ECO:0007669"/>
    <property type="project" value="UniProtKB-KW"/>
</dbReference>
<dbReference type="GO" id="GO:0051266">
    <property type="term" value="F:sirohydrochlorin ferrochelatase activity"/>
    <property type="evidence" value="ECO:0007669"/>
    <property type="project" value="InterPro"/>
</dbReference>
<feature type="active site" description="Proton acceptor" evidence="14">
    <location>
        <position position="283"/>
    </location>
</feature>
<dbReference type="Gene3D" id="3.30.950.10">
    <property type="entry name" value="Methyltransferase, Cobalt-precorrin-4 Transmethylase, Domain 2"/>
    <property type="match status" value="1"/>
</dbReference>
<evidence type="ECO:0000256" key="9">
    <source>
        <dbReference type="ARBA" id="ARBA00023239"/>
    </source>
</evidence>
<dbReference type="PROSITE" id="PS00839">
    <property type="entry name" value="SUMT_1"/>
    <property type="match status" value="1"/>
</dbReference>
<evidence type="ECO:0000256" key="5">
    <source>
        <dbReference type="ARBA" id="ARBA00022679"/>
    </source>
</evidence>
<dbReference type="EMBL" id="CP000781">
    <property type="protein sequence ID" value="ABS67618.1"/>
    <property type="molecule type" value="Genomic_DNA"/>
</dbReference>
<dbReference type="eggNOG" id="COG1648">
    <property type="taxonomic scope" value="Bacteria"/>
</dbReference>
<dbReference type="Gene3D" id="3.30.160.110">
    <property type="entry name" value="Siroheme synthase, domain 2"/>
    <property type="match status" value="1"/>
</dbReference>
<dbReference type="InterPro" id="IPR006367">
    <property type="entry name" value="Sirohaem_synthase_N"/>
</dbReference>
<dbReference type="FunFam" id="3.40.1010.10:FF:000001">
    <property type="entry name" value="Siroheme synthase"/>
    <property type="match status" value="1"/>
</dbReference>
<feature type="region of interest" description="Disordered" evidence="15">
    <location>
        <begin position="1"/>
        <end position="21"/>
    </location>
</feature>
<keyword evidence="9" id="KW-0456">Lyase</keyword>
<gene>
    <name evidence="17" type="ordered locus">Xaut_2375</name>
</gene>
<dbReference type="UniPathway" id="UPA00262">
    <property type="reaction ID" value="UER00211"/>
</dbReference>
<evidence type="ECO:0000313" key="17">
    <source>
        <dbReference type="EMBL" id="ABS67618.1"/>
    </source>
</evidence>
<keyword evidence="4 17" id="KW-0489">Methyltransferase</keyword>
<evidence type="ECO:0000256" key="12">
    <source>
        <dbReference type="ARBA" id="ARBA00025705"/>
    </source>
</evidence>
<keyword evidence="8" id="KW-0520">NAD</keyword>
<evidence type="ECO:0000259" key="16">
    <source>
        <dbReference type="Pfam" id="PF00590"/>
    </source>
</evidence>
<dbReference type="GO" id="GO:0019354">
    <property type="term" value="P:siroheme biosynthetic process"/>
    <property type="evidence" value="ECO:0007669"/>
    <property type="project" value="UniProtKB-UniPathway"/>
</dbReference>
<sequence length="507" mass="53051">MAATGPDTPNSGALSPRAPRQAGHARMEALARLPVFFGLEGRRVLVAGGGEPAAWKAELLSAAGARVEVIAPHVCEDLWRLAGAPPRGPISIHVRDWHADDIPGAVLAVAGFDEEADALNFTTAARAAGVPVNAIDKPALSDFTFGAIVNRSPLVVGISTDGAAPVFGQAVRAKIEALLPSGFKAWALAAKTWRQAVTARGLSHHARRAFWERFAATALAEPNRAPQDTDRAALFTAIEAEGTPHRSGHAGSVVLVGAGPGDPELLTLKAVRALQSADVVLYDDLVSGAILDFARREAKKMLVGKTGYGPSCKQDDINALMVDLAKEGRRVVRLKGGEPMIFGRAGEEITHCHAAGVPVEVIPGISAPQGAASRLVTSLTHRDHARRLQFVTAHARDGKLPKDLDFNALADKAATTVVYMPRRTLPDLVRNLMAAGIDPATPAVAMFSVTRPEEKVILATVATLAEEVARAAEVGAQGPCLILYGQALAEVAVDALPQIVQAAANGG</sequence>
<name>A7IHX5_XANP2</name>
<evidence type="ECO:0000256" key="4">
    <source>
        <dbReference type="ARBA" id="ARBA00022603"/>
    </source>
</evidence>
<dbReference type="NCBIfam" id="TIGR01470">
    <property type="entry name" value="cysG_Nterm"/>
    <property type="match status" value="1"/>
</dbReference>
<dbReference type="SUPFAM" id="SSF53790">
    <property type="entry name" value="Tetrapyrrole methylase"/>
    <property type="match status" value="1"/>
</dbReference>
<dbReference type="STRING" id="78245.Xaut_2375"/>
<dbReference type="Gene3D" id="3.40.1010.10">
    <property type="entry name" value="Cobalt-precorrin-4 Transmethylase, Domain 1"/>
    <property type="match status" value="1"/>
</dbReference>
<protein>
    <submittedName>
        <fullName evidence="17">Uroporphyrin-III C-methyltransferase</fullName>
    </submittedName>
</protein>
<keyword evidence="3" id="KW-0169">Cobalamin biosynthesis</keyword>
<dbReference type="InterPro" id="IPR036291">
    <property type="entry name" value="NAD(P)-bd_dom_sf"/>
</dbReference>
<evidence type="ECO:0000256" key="3">
    <source>
        <dbReference type="ARBA" id="ARBA00022573"/>
    </source>
</evidence>
<reference evidence="17 18" key="1">
    <citation type="submission" date="2007-07" db="EMBL/GenBank/DDBJ databases">
        <title>Complete sequence of chromosome of Xanthobacter autotrophicus Py2.</title>
        <authorList>
            <consortium name="US DOE Joint Genome Institute"/>
            <person name="Copeland A."/>
            <person name="Lucas S."/>
            <person name="Lapidus A."/>
            <person name="Barry K."/>
            <person name="Glavina del Rio T."/>
            <person name="Hammon N."/>
            <person name="Israni S."/>
            <person name="Dalin E."/>
            <person name="Tice H."/>
            <person name="Pitluck S."/>
            <person name="Sims D."/>
            <person name="Brettin T."/>
            <person name="Bruce D."/>
            <person name="Detter J.C."/>
            <person name="Han C."/>
            <person name="Tapia R."/>
            <person name="Brainard J."/>
            <person name="Schmutz J."/>
            <person name="Larimer F."/>
            <person name="Land M."/>
            <person name="Hauser L."/>
            <person name="Kyrpides N."/>
            <person name="Kim E."/>
            <person name="Ensigns S.A."/>
            <person name="Richardson P."/>
        </authorList>
    </citation>
    <scope>NUCLEOTIDE SEQUENCE [LARGE SCALE GENOMIC DNA]</scope>
    <source>
        <strain evidence="18">ATCC BAA-1158 / Py2</strain>
    </source>
</reference>
<dbReference type="InterPro" id="IPR003043">
    <property type="entry name" value="Uropor_MeTrfase_CS"/>
</dbReference>
<dbReference type="GO" id="GO:0051287">
    <property type="term" value="F:NAD binding"/>
    <property type="evidence" value="ECO:0007669"/>
    <property type="project" value="InterPro"/>
</dbReference>
<keyword evidence="18" id="KW-1185">Reference proteome</keyword>
<comment type="similarity">
    <text evidence="2">Belongs to the precorrin methyltransferase family.</text>
</comment>
<organism evidence="17 18">
    <name type="scientific">Xanthobacter autotrophicus (strain ATCC BAA-1158 / Py2)</name>
    <dbReference type="NCBI Taxonomy" id="78245"/>
    <lineage>
        <taxon>Bacteria</taxon>
        <taxon>Pseudomonadati</taxon>
        <taxon>Pseudomonadota</taxon>
        <taxon>Alphaproteobacteria</taxon>
        <taxon>Hyphomicrobiales</taxon>
        <taxon>Xanthobacteraceae</taxon>
        <taxon>Xanthobacter</taxon>
    </lineage>
</organism>
<dbReference type="NCBIfam" id="NF007922">
    <property type="entry name" value="PRK10637.1"/>
    <property type="match status" value="1"/>
</dbReference>
<dbReference type="Pfam" id="PF13241">
    <property type="entry name" value="NAD_binding_7"/>
    <property type="match status" value="1"/>
</dbReference>
<dbReference type="InterPro" id="IPR035996">
    <property type="entry name" value="4pyrrol_Methylase_sf"/>
</dbReference>
<dbReference type="GO" id="GO:0032259">
    <property type="term" value="P:methylation"/>
    <property type="evidence" value="ECO:0007669"/>
    <property type="project" value="UniProtKB-KW"/>
</dbReference>
<dbReference type="InterPro" id="IPR014777">
    <property type="entry name" value="4pyrrole_Mease_sub1"/>
</dbReference>
<dbReference type="NCBIfam" id="TIGR01469">
    <property type="entry name" value="cobA_cysG_Cterm"/>
    <property type="match status" value="1"/>
</dbReference>
<evidence type="ECO:0000256" key="8">
    <source>
        <dbReference type="ARBA" id="ARBA00023027"/>
    </source>
</evidence>
<dbReference type="InterPro" id="IPR012409">
    <property type="entry name" value="Sirohaem_synth"/>
</dbReference>
<comment type="pathway">
    <text evidence="1">Porphyrin-containing compound metabolism; siroheme biosynthesis; sirohydrochlorin from precorrin-2: step 1/1.</text>
</comment>
<dbReference type="GO" id="GO:0043115">
    <property type="term" value="F:precorrin-2 dehydrogenase activity"/>
    <property type="evidence" value="ECO:0007669"/>
    <property type="project" value="UniProtKB-EC"/>
</dbReference>
<evidence type="ECO:0000256" key="13">
    <source>
        <dbReference type="ARBA" id="ARBA00047561"/>
    </source>
</evidence>
<evidence type="ECO:0000256" key="11">
    <source>
        <dbReference type="ARBA" id="ARBA00023268"/>
    </source>
</evidence>
<dbReference type="PhylomeDB" id="A7IHX5"/>
<keyword evidence="6" id="KW-0949">S-adenosyl-L-methionine</keyword>
<dbReference type="eggNOG" id="COG0007">
    <property type="taxonomic scope" value="Bacteria"/>
</dbReference>
<dbReference type="PANTHER" id="PTHR45790:SF3">
    <property type="entry name" value="S-ADENOSYL-L-METHIONINE-DEPENDENT UROPORPHYRINOGEN III METHYLTRANSFERASE, CHLOROPLASTIC"/>
    <property type="match status" value="1"/>
</dbReference>
<evidence type="ECO:0000256" key="6">
    <source>
        <dbReference type="ARBA" id="ARBA00022691"/>
    </source>
</evidence>
<feature type="active site" description="Proton donor" evidence="14">
    <location>
        <position position="305"/>
    </location>
</feature>
<dbReference type="Pfam" id="PF00590">
    <property type="entry name" value="TP_methylase"/>
    <property type="match status" value="1"/>
</dbReference>
<comment type="pathway">
    <text evidence="12">Porphyrin-containing compound metabolism; siroheme biosynthesis; precorrin-2 from uroporphyrinogen III: step 1/1.</text>
</comment>
<proteinExistence type="inferred from homology"/>
<evidence type="ECO:0000256" key="15">
    <source>
        <dbReference type="SAM" id="MobiDB-lite"/>
    </source>
</evidence>
<evidence type="ECO:0000256" key="2">
    <source>
        <dbReference type="ARBA" id="ARBA00005879"/>
    </source>
</evidence>
<dbReference type="Proteomes" id="UP000002417">
    <property type="component" value="Chromosome"/>
</dbReference>
<comment type="catalytic activity">
    <reaction evidence="13">
        <text>precorrin-2 + NAD(+) = sirohydrochlorin + NADH + 2 H(+)</text>
        <dbReference type="Rhea" id="RHEA:15613"/>
        <dbReference type="ChEBI" id="CHEBI:15378"/>
        <dbReference type="ChEBI" id="CHEBI:57540"/>
        <dbReference type="ChEBI" id="CHEBI:57945"/>
        <dbReference type="ChEBI" id="CHEBI:58351"/>
        <dbReference type="ChEBI" id="CHEBI:58827"/>
        <dbReference type="EC" id="1.3.1.76"/>
    </reaction>
</comment>
<dbReference type="InterPro" id="IPR000878">
    <property type="entry name" value="4pyrrol_Mease"/>
</dbReference>
<keyword evidence="11" id="KW-0511">Multifunctional enzyme</keyword>
<dbReference type="AlphaFoldDB" id="A7IHX5"/>
<feature type="domain" description="Tetrapyrrole methylase" evidence="16">
    <location>
        <begin position="253"/>
        <end position="464"/>
    </location>
</feature>
<dbReference type="NCBIfam" id="NF004790">
    <property type="entry name" value="PRK06136.1"/>
    <property type="match status" value="1"/>
</dbReference>
<evidence type="ECO:0000256" key="1">
    <source>
        <dbReference type="ARBA" id="ARBA00005010"/>
    </source>
</evidence>
<evidence type="ECO:0000256" key="10">
    <source>
        <dbReference type="ARBA" id="ARBA00023244"/>
    </source>
</evidence>
<accession>A7IHX5</accession>
<keyword evidence="7" id="KW-0560">Oxidoreductase</keyword>